<dbReference type="InterPro" id="IPR044609">
    <property type="entry name" value="FKBP2/11"/>
</dbReference>
<dbReference type="OMA" id="KPASCEI"/>
<dbReference type="InterPro" id="IPR001179">
    <property type="entry name" value="PPIase_FKBP_dom"/>
</dbReference>
<dbReference type="STRING" id="559304.G8XZN4"/>
<feature type="signal peptide" evidence="7">
    <location>
        <begin position="1"/>
        <end position="19"/>
    </location>
</feature>
<evidence type="ECO:0000313" key="9">
    <source>
        <dbReference type="EMBL" id="CCE87143.1"/>
    </source>
</evidence>
<name>G8XZN4_PICSO</name>
<evidence type="ECO:0000256" key="7">
    <source>
        <dbReference type="SAM" id="SignalP"/>
    </source>
</evidence>
<evidence type="ECO:0000256" key="4">
    <source>
        <dbReference type="ARBA" id="ARBA00023235"/>
    </source>
</evidence>
<dbReference type="eggNOG" id="KOG0549">
    <property type="taxonomic scope" value="Eukaryota"/>
</dbReference>
<dbReference type="PROSITE" id="PS50059">
    <property type="entry name" value="FKBP_PPIASE"/>
    <property type="match status" value="1"/>
</dbReference>
<dbReference type="FunFam" id="3.10.50.40:FF:000006">
    <property type="entry name" value="Peptidyl-prolyl cis-trans isomerase"/>
    <property type="match status" value="1"/>
</dbReference>
<keyword evidence="7" id="KW-0732">Signal</keyword>
<feature type="domain" description="PPIase FKBP-type" evidence="8">
    <location>
        <begin position="42"/>
        <end position="129"/>
    </location>
</feature>
<dbReference type="EC" id="5.2.1.8" evidence="2 6"/>
<reference evidence="9 10" key="1">
    <citation type="journal article" date="2012" name="G3 (Bethesda)">
        <title>Pichia sorbitophila, an interspecies yeast hybrid reveals early steps of genome resolution following polyploidization.</title>
        <authorList>
            <person name="Leh Louis V."/>
            <person name="Despons L."/>
            <person name="Friedrich A."/>
            <person name="Martin T."/>
            <person name="Durrens P."/>
            <person name="Casaregola S."/>
            <person name="Neuveglise C."/>
            <person name="Fairhead C."/>
            <person name="Marck C."/>
            <person name="Cruz J.A."/>
            <person name="Straub M.L."/>
            <person name="Kugler V."/>
            <person name="Sacerdot C."/>
            <person name="Uzunov Z."/>
            <person name="Thierry A."/>
            <person name="Weiss S."/>
            <person name="Bleykasten C."/>
            <person name="De Montigny J."/>
            <person name="Jacques N."/>
            <person name="Jung P."/>
            <person name="Lemaire M."/>
            <person name="Mallet S."/>
            <person name="Morel G."/>
            <person name="Richard G.F."/>
            <person name="Sarkar A."/>
            <person name="Savel G."/>
            <person name="Schacherer J."/>
            <person name="Seret M.L."/>
            <person name="Talla E."/>
            <person name="Samson G."/>
            <person name="Jubin C."/>
            <person name="Poulain J."/>
            <person name="Vacherie B."/>
            <person name="Barbe V."/>
            <person name="Pelletier E."/>
            <person name="Sherman D.J."/>
            <person name="Westhof E."/>
            <person name="Weissenbach J."/>
            <person name="Baret P.V."/>
            <person name="Wincker P."/>
            <person name="Gaillardin C."/>
            <person name="Dujon B."/>
            <person name="Souciet J.L."/>
        </authorList>
    </citation>
    <scope>NUCLEOTIDE SEQUENCE [LARGE SCALE GENOMIC DNA]</scope>
    <source>
        <strain evidence="10">ATCC MYA-4447 / BCRC 22081 / CBS 7064 / NBRC 10061 / NRRL Y-12695</strain>
    </source>
</reference>
<keyword evidence="3 6" id="KW-0697">Rotamase</keyword>
<organism evidence="9 10">
    <name type="scientific">Pichia sorbitophila (strain ATCC MYA-4447 / BCRC 22081 / CBS 7064 / NBRC 10061 / NRRL Y-12695)</name>
    <name type="common">Hybrid yeast</name>
    <dbReference type="NCBI Taxonomy" id="559304"/>
    <lineage>
        <taxon>Eukaryota</taxon>
        <taxon>Fungi</taxon>
        <taxon>Dikarya</taxon>
        <taxon>Ascomycota</taxon>
        <taxon>Saccharomycotina</taxon>
        <taxon>Pichiomycetes</taxon>
        <taxon>Debaryomycetaceae</taxon>
        <taxon>Millerozyma</taxon>
    </lineage>
</organism>
<protein>
    <recommendedName>
        <fullName evidence="2 6">peptidylprolyl isomerase</fullName>
        <ecNumber evidence="2 6">5.2.1.8</ecNumber>
    </recommendedName>
</protein>
<dbReference type="SUPFAM" id="SSF54534">
    <property type="entry name" value="FKBP-like"/>
    <property type="match status" value="1"/>
</dbReference>
<accession>G8XZN4</accession>
<dbReference type="OrthoDB" id="1902587at2759"/>
<evidence type="ECO:0000259" key="8">
    <source>
        <dbReference type="PROSITE" id="PS50059"/>
    </source>
</evidence>
<evidence type="ECO:0000313" key="10">
    <source>
        <dbReference type="Proteomes" id="UP000005222"/>
    </source>
</evidence>
<keyword evidence="10" id="KW-1185">Reference proteome</keyword>
<evidence type="ECO:0000256" key="6">
    <source>
        <dbReference type="PROSITE-ProRule" id="PRU00277"/>
    </source>
</evidence>
<dbReference type="Proteomes" id="UP000005222">
    <property type="component" value="Chromosome N"/>
</dbReference>
<keyword evidence="4 6" id="KW-0413">Isomerase</keyword>
<evidence type="ECO:0000256" key="2">
    <source>
        <dbReference type="ARBA" id="ARBA00013194"/>
    </source>
</evidence>
<dbReference type="AlphaFoldDB" id="G8XZN4"/>
<gene>
    <name evidence="9" type="primary">Piso0_005683</name>
    <name evidence="9" type="ORF">GNLVRS01_PISO0N20297g</name>
</gene>
<dbReference type="Gene3D" id="3.10.50.40">
    <property type="match status" value="1"/>
</dbReference>
<comment type="similarity">
    <text evidence="5">Belongs to the FKBP-type PPIase family. FKBP2 subfamily.</text>
</comment>
<sequence>MKLTLQFCLLFLFGALALAAQVKIDVLESVPSAKCTKKAKSGDLVSVHYEGSLQDGSVFDSSFKRNQPISFRLGSGQVIEGWDKGLIDMCVGEKRKLTIPPELGYGDRGIGPIPPKATLVFTTELVDVVSIPNRDEL</sequence>
<evidence type="ECO:0000256" key="3">
    <source>
        <dbReference type="ARBA" id="ARBA00023110"/>
    </source>
</evidence>
<dbReference type="GO" id="GO:0003755">
    <property type="term" value="F:peptidyl-prolyl cis-trans isomerase activity"/>
    <property type="evidence" value="ECO:0007669"/>
    <property type="project" value="UniProtKB-KW"/>
</dbReference>
<evidence type="ECO:0000256" key="5">
    <source>
        <dbReference type="ARBA" id="ARBA00024206"/>
    </source>
</evidence>
<proteinExistence type="inferred from homology"/>
<comment type="catalytic activity">
    <reaction evidence="1 6">
        <text>[protein]-peptidylproline (omega=180) = [protein]-peptidylproline (omega=0)</text>
        <dbReference type="Rhea" id="RHEA:16237"/>
        <dbReference type="Rhea" id="RHEA-COMP:10747"/>
        <dbReference type="Rhea" id="RHEA-COMP:10748"/>
        <dbReference type="ChEBI" id="CHEBI:83833"/>
        <dbReference type="ChEBI" id="CHEBI:83834"/>
        <dbReference type="EC" id="5.2.1.8"/>
    </reaction>
</comment>
<dbReference type="HOGENOM" id="CLU_013615_8_1_1"/>
<evidence type="ECO:0000256" key="1">
    <source>
        <dbReference type="ARBA" id="ARBA00000971"/>
    </source>
</evidence>
<dbReference type="PANTHER" id="PTHR45779">
    <property type="entry name" value="PEPTIDYLPROLYL ISOMERASE"/>
    <property type="match status" value="1"/>
</dbReference>
<dbReference type="FunCoup" id="G8XZN4">
    <property type="interactions" value="907"/>
</dbReference>
<dbReference type="Pfam" id="PF00254">
    <property type="entry name" value="FKBP_C"/>
    <property type="match status" value="1"/>
</dbReference>
<dbReference type="EMBL" id="FO082046">
    <property type="protein sequence ID" value="CCE87143.1"/>
    <property type="molecule type" value="Genomic_DNA"/>
</dbReference>
<feature type="chain" id="PRO_5003518905" description="peptidylprolyl isomerase" evidence="7">
    <location>
        <begin position="20"/>
        <end position="137"/>
    </location>
</feature>
<dbReference type="GO" id="GO:0005783">
    <property type="term" value="C:endoplasmic reticulum"/>
    <property type="evidence" value="ECO:0007669"/>
    <property type="project" value="TreeGrafter"/>
</dbReference>
<dbReference type="PANTHER" id="PTHR45779:SF7">
    <property type="entry name" value="PEPTIDYLPROLYL ISOMERASE"/>
    <property type="match status" value="1"/>
</dbReference>
<dbReference type="InterPro" id="IPR046357">
    <property type="entry name" value="PPIase_dom_sf"/>
</dbReference>
<dbReference type="InParanoid" id="G8XZN4"/>